<dbReference type="EMBL" id="WTYV01000009">
    <property type="protein sequence ID" value="MXO73444.1"/>
    <property type="molecule type" value="Genomic_DNA"/>
</dbReference>
<dbReference type="OrthoDB" id="7428103at2"/>
<organism evidence="2 3">
    <name type="scientific">Alteraurantiacibacter buctensis</name>
    <dbReference type="NCBI Taxonomy" id="1503981"/>
    <lineage>
        <taxon>Bacteria</taxon>
        <taxon>Pseudomonadati</taxon>
        <taxon>Pseudomonadota</taxon>
        <taxon>Alphaproteobacteria</taxon>
        <taxon>Sphingomonadales</taxon>
        <taxon>Erythrobacteraceae</taxon>
        <taxon>Alteraurantiacibacter</taxon>
    </lineage>
</organism>
<feature type="signal peptide" evidence="1">
    <location>
        <begin position="1"/>
        <end position="32"/>
    </location>
</feature>
<name>A0A844Z436_9SPHN</name>
<keyword evidence="3" id="KW-1185">Reference proteome</keyword>
<accession>A0A844Z436</accession>
<reference evidence="2 3" key="1">
    <citation type="submission" date="2019-12" db="EMBL/GenBank/DDBJ databases">
        <title>Genomic-based taxomic classification of the family Erythrobacteraceae.</title>
        <authorList>
            <person name="Xu L."/>
        </authorList>
    </citation>
    <scope>NUCLEOTIDE SEQUENCE [LARGE SCALE GENOMIC DNA]</scope>
    <source>
        <strain evidence="2 3">M0322</strain>
    </source>
</reference>
<dbReference type="AlphaFoldDB" id="A0A844Z436"/>
<evidence type="ECO:0000313" key="3">
    <source>
        <dbReference type="Proteomes" id="UP000466966"/>
    </source>
</evidence>
<comment type="caution">
    <text evidence="2">The sequence shown here is derived from an EMBL/GenBank/DDBJ whole genome shotgun (WGS) entry which is preliminary data.</text>
</comment>
<protein>
    <submittedName>
        <fullName evidence="2">DUF4136 domain-containing protein</fullName>
    </submittedName>
</protein>
<evidence type="ECO:0000313" key="2">
    <source>
        <dbReference type="EMBL" id="MXO73444.1"/>
    </source>
</evidence>
<dbReference type="RefSeq" id="WP_160773364.1">
    <property type="nucleotide sequence ID" value="NZ_WTYV01000009.1"/>
</dbReference>
<gene>
    <name evidence="2" type="ORF">GRI99_17610</name>
</gene>
<evidence type="ECO:0000256" key="1">
    <source>
        <dbReference type="SAM" id="SignalP"/>
    </source>
</evidence>
<keyword evidence="1" id="KW-0732">Signal</keyword>
<sequence>MGSGAYQKIAKQALTAMALGSGLLLGACAAPAYVSPVEVTRFAAPAAALGSGTITLRPAPGTDESLEWGIYRAAVATELERLGYRVVPDMGAQVALVGLQEALLEAGRERGPVSVGGGGSVGSWGSGVGLGVGINLNSLAGPPADRIERLLSVSIRSSDAPANLWEGRASFTASTDSDFAEDAPAAGRAAAALFRGFPGTSGETIEVE</sequence>
<proteinExistence type="predicted"/>
<feature type="chain" id="PRO_5032310046" evidence="1">
    <location>
        <begin position="33"/>
        <end position="208"/>
    </location>
</feature>
<dbReference type="Proteomes" id="UP000466966">
    <property type="component" value="Unassembled WGS sequence"/>
</dbReference>